<evidence type="ECO:0000313" key="1">
    <source>
        <dbReference type="EnsemblPlants" id="TuG1812G0100002482.01.T01"/>
    </source>
</evidence>
<protein>
    <submittedName>
        <fullName evidence="1">Uncharacterized protein</fullName>
    </submittedName>
</protein>
<accession>A0A8R7P0V5</accession>
<dbReference type="AlphaFoldDB" id="A0A8R7P0V5"/>
<dbReference type="Gramene" id="TuG1812G0100002482.01.T01">
    <property type="protein sequence ID" value="TuG1812G0100002482.01.T01"/>
    <property type="gene ID" value="TuG1812G0100002482.01"/>
</dbReference>
<reference evidence="2" key="1">
    <citation type="journal article" date="2013" name="Nature">
        <title>Draft genome of the wheat A-genome progenitor Triticum urartu.</title>
        <authorList>
            <person name="Ling H.Q."/>
            <person name="Zhao S."/>
            <person name="Liu D."/>
            <person name="Wang J."/>
            <person name="Sun H."/>
            <person name="Zhang C."/>
            <person name="Fan H."/>
            <person name="Li D."/>
            <person name="Dong L."/>
            <person name="Tao Y."/>
            <person name="Gao C."/>
            <person name="Wu H."/>
            <person name="Li Y."/>
            <person name="Cui Y."/>
            <person name="Guo X."/>
            <person name="Zheng S."/>
            <person name="Wang B."/>
            <person name="Yu K."/>
            <person name="Liang Q."/>
            <person name="Yang W."/>
            <person name="Lou X."/>
            <person name="Chen J."/>
            <person name="Feng M."/>
            <person name="Jian J."/>
            <person name="Zhang X."/>
            <person name="Luo G."/>
            <person name="Jiang Y."/>
            <person name="Liu J."/>
            <person name="Wang Z."/>
            <person name="Sha Y."/>
            <person name="Zhang B."/>
            <person name="Wu H."/>
            <person name="Tang D."/>
            <person name="Shen Q."/>
            <person name="Xue P."/>
            <person name="Zou S."/>
            <person name="Wang X."/>
            <person name="Liu X."/>
            <person name="Wang F."/>
            <person name="Yang Y."/>
            <person name="An X."/>
            <person name="Dong Z."/>
            <person name="Zhang K."/>
            <person name="Zhang X."/>
            <person name="Luo M.C."/>
            <person name="Dvorak J."/>
            <person name="Tong Y."/>
            <person name="Wang J."/>
            <person name="Yang H."/>
            <person name="Li Z."/>
            <person name="Wang D."/>
            <person name="Zhang A."/>
            <person name="Wang J."/>
        </authorList>
    </citation>
    <scope>NUCLEOTIDE SEQUENCE</scope>
    <source>
        <strain evidence="2">cv. G1812</strain>
    </source>
</reference>
<proteinExistence type="predicted"/>
<dbReference type="EnsemblPlants" id="TuG1812G0100002482.01.T01">
    <property type="protein sequence ID" value="TuG1812G0100002482.01.T01"/>
    <property type="gene ID" value="TuG1812G0100002482.01"/>
</dbReference>
<reference evidence="1" key="2">
    <citation type="submission" date="2018-03" db="EMBL/GenBank/DDBJ databases">
        <title>The Triticum urartu genome reveals the dynamic nature of wheat genome evolution.</title>
        <authorList>
            <person name="Ling H."/>
            <person name="Ma B."/>
            <person name="Shi X."/>
            <person name="Liu H."/>
            <person name="Dong L."/>
            <person name="Sun H."/>
            <person name="Cao Y."/>
            <person name="Gao Q."/>
            <person name="Zheng S."/>
            <person name="Li Y."/>
            <person name="Yu Y."/>
            <person name="Du H."/>
            <person name="Qi M."/>
            <person name="Li Y."/>
            <person name="Yu H."/>
            <person name="Cui Y."/>
            <person name="Wang N."/>
            <person name="Chen C."/>
            <person name="Wu H."/>
            <person name="Zhao Y."/>
            <person name="Zhang J."/>
            <person name="Li Y."/>
            <person name="Zhou W."/>
            <person name="Zhang B."/>
            <person name="Hu W."/>
            <person name="Eijk M."/>
            <person name="Tang J."/>
            <person name="Witsenboer H."/>
            <person name="Zhao S."/>
            <person name="Li Z."/>
            <person name="Zhang A."/>
            <person name="Wang D."/>
            <person name="Liang C."/>
        </authorList>
    </citation>
    <scope>NUCLEOTIDE SEQUENCE [LARGE SCALE GENOMIC DNA]</scope>
    <source>
        <strain evidence="1">cv. G1812</strain>
    </source>
</reference>
<reference evidence="1" key="3">
    <citation type="submission" date="2022-06" db="UniProtKB">
        <authorList>
            <consortium name="EnsemblPlants"/>
        </authorList>
    </citation>
    <scope>IDENTIFICATION</scope>
</reference>
<sequence length="63" mass="6819">MRRCSRSTRSPTSYSTSKNILFQFNSSSQCMSQCPTMSGQGSCWALPSSLAVMLCVATAIGHH</sequence>
<keyword evidence="2" id="KW-1185">Reference proteome</keyword>
<organism evidence="1 2">
    <name type="scientific">Triticum urartu</name>
    <name type="common">Red wild einkorn</name>
    <name type="synonym">Crithodium urartu</name>
    <dbReference type="NCBI Taxonomy" id="4572"/>
    <lineage>
        <taxon>Eukaryota</taxon>
        <taxon>Viridiplantae</taxon>
        <taxon>Streptophyta</taxon>
        <taxon>Embryophyta</taxon>
        <taxon>Tracheophyta</taxon>
        <taxon>Spermatophyta</taxon>
        <taxon>Magnoliopsida</taxon>
        <taxon>Liliopsida</taxon>
        <taxon>Poales</taxon>
        <taxon>Poaceae</taxon>
        <taxon>BOP clade</taxon>
        <taxon>Pooideae</taxon>
        <taxon>Triticodae</taxon>
        <taxon>Triticeae</taxon>
        <taxon>Triticinae</taxon>
        <taxon>Triticum</taxon>
    </lineage>
</organism>
<evidence type="ECO:0000313" key="2">
    <source>
        <dbReference type="Proteomes" id="UP000015106"/>
    </source>
</evidence>
<name>A0A8R7P0V5_TRIUA</name>
<dbReference type="Proteomes" id="UP000015106">
    <property type="component" value="Chromosome 1"/>
</dbReference>